<organism evidence="1 2">
    <name type="scientific">Eretmocerus hayati</name>
    <dbReference type="NCBI Taxonomy" id="131215"/>
    <lineage>
        <taxon>Eukaryota</taxon>
        <taxon>Metazoa</taxon>
        <taxon>Ecdysozoa</taxon>
        <taxon>Arthropoda</taxon>
        <taxon>Hexapoda</taxon>
        <taxon>Insecta</taxon>
        <taxon>Pterygota</taxon>
        <taxon>Neoptera</taxon>
        <taxon>Endopterygota</taxon>
        <taxon>Hymenoptera</taxon>
        <taxon>Apocrita</taxon>
        <taxon>Proctotrupomorpha</taxon>
        <taxon>Chalcidoidea</taxon>
        <taxon>Aphelinidae</taxon>
        <taxon>Aphelininae</taxon>
        <taxon>Eretmocerus</taxon>
    </lineage>
</organism>
<accession>A0ACC2NEF9</accession>
<comment type="caution">
    <text evidence="1">The sequence shown here is derived from an EMBL/GenBank/DDBJ whole genome shotgun (WGS) entry which is preliminary data.</text>
</comment>
<dbReference type="EMBL" id="CM056743">
    <property type="protein sequence ID" value="KAJ8669624.1"/>
    <property type="molecule type" value="Genomic_DNA"/>
</dbReference>
<dbReference type="Proteomes" id="UP001239111">
    <property type="component" value="Chromosome 3"/>
</dbReference>
<evidence type="ECO:0000313" key="1">
    <source>
        <dbReference type="EMBL" id="KAJ8669624.1"/>
    </source>
</evidence>
<proteinExistence type="predicted"/>
<gene>
    <name evidence="1" type="ORF">QAD02_000883</name>
</gene>
<reference evidence="1" key="1">
    <citation type="submission" date="2023-04" db="EMBL/GenBank/DDBJ databases">
        <title>A chromosome-level genome assembly of the parasitoid wasp Eretmocerus hayati.</title>
        <authorList>
            <person name="Zhong Y."/>
            <person name="Liu S."/>
            <person name="Liu Y."/>
        </authorList>
    </citation>
    <scope>NUCLEOTIDE SEQUENCE</scope>
    <source>
        <strain evidence="1">ZJU_SS_LIU_2023</strain>
    </source>
</reference>
<sequence>MKEVNSWTDVVAFNVAKTHLKNAALKWYMNKVSPIKSNADLVTSFKSMVCSSMSEGDNLCVVLARVQEYKKLIPDYVLDKIWLCNGLETNRSEIRDEVAASLWSKDLANHIMRREFDSTYSILPEMMRFKRFYIVRQERVAGNKRQTSTNNAASFTSSRGNSNKSRGNSSSSTAVSGSSSSTFPANSSGVEAFHQSQLLNVQHREVLLLRTRMLRMCLA</sequence>
<keyword evidence="2" id="KW-1185">Reference proteome</keyword>
<evidence type="ECO:0000313" key="2">
    <source>
        <dbReference type="Proteomes" id="UP001239111"/>
    </source>
</evidence>
<protein>
    <submittedName>
        <fullName evidence="1">Uncharacterized protein</fullName>
    </submittedName>
</protein>
<name>A0ACC2NEF9_9HYME</name>